<protein>
    <submittedName>
        <fullName evidence="2">Root hair specific 4</fullName>
    </submittedName>
</protein>
<comment type="caution">
    <text evidence="2">The sequence shown here is derived from an EMBL/GenBank/DDBJ whole genome shotgun (WGS) entry which is preliminary data.</text>
</comment>
<reference evidence="2" key="1">
    <citation type="journal article" date="2023" name="Science">
        <title>Elucidation of the pathway for biosynthesis of saponin adjuvants from the soapbark tree.</title>
        <authorList>
            <person name="Reed J."/>
            <person name="Orme A."/>
            <person name="El-Demerdash A."/>
            <person name="Owen C."/>
            <person name="Martin L.B.B."/>
            <person name="Misra R.C."/>
            <person name="Kikuchi S."/>
            <person name="Rejzek M."/>
            <person name="Martin A.C."/>
            <person name="Harkess A."/>
            <person name="Leebens-Mack J."/>
            <person name="Louveau T."/>
            <person name="Stephenson M.J."/>
            <person name="Osbourn A."/>
        </authorList>
    </citation>
    <scope>NUCLEOTIDE SEQUENCE</scope>
    <source>
        <strain evidence="2">S10</strain>
    </source>
</reference>
<dbReference type="InterPro" id="IPR040340">
    <property type="entry name" value="CEST/Y3IP1"/>
</dbReference>
<organism evidence="2 3">
    <name type="scientific">Quillaja saponaria</name>
    <name type="common">Soap bark tree</name>
    <dbReference type="NCBI Taxonomy" id="32244"/>
    <lineage>
        <taxon>Eukaryota</taxon>
        <taxon>Viridiplantae</taxon>
        <taxon>Streptophyta</taxon>
        <taxon>Embryophyta</taxon>
        <taxon>Tracheophyta</taxon>
        <taxon>Spermatophyta</taxon>
        <taxon>Magnoliopsida</taxon>
        <taxon>eudicotyledons</taxon>
        <taxon>Gunneridae</taxon>
        <taxon>Pentapetalae</taxon>
        <taxon>rosids</taxon>
        <taxon>fabids</taxon>
        <taxon>Fabales</taxon>
        <taxon>Quillajaceae</taxon>
        <taxon>Quillaja</taxon>
    </lineage>
</organism>
<proteinExistence type="predicted"/>
<keyword evidence="3" id="KW-1185">Reference proteome</keyword>
<dbReference type="KEGG" id="qsa:O6P43_013354"/>
<dbReference type="GO" id="GO:0048564">
    <property type="term" value="P:photosystem I assembly"/>
    <property type="evidence" value="ECO:0007669"/>
    <property type="project" value="InterPro"/>
</dbReference>
<sequence>MELQVSDTVIFTSKHGFQEADESIKVEAGFELTAEDLFPKSTMDGARISFIDSLQKEKQILVDPKSLKESSFREASFSIMLPPDITTPEATVLQHLPPLQPPKPKFLSCSLPNSANSSPRFTSFLSKKKLKDDNQVSISSPLQDNNFAQKLHNLQQEIHLRRSKSCGEGRVYAPMDEFDLWLSKPNVIDYSNRHHGSFSKTEAVREGGESSKNMDAADEGFKCSALCLFLPGFGKGKPVRSRKEVAETENVISRTVSLEKFECGSWASSAIMQDNEGGDSANLYFDLPLELIRSSMNDAHSPVKAAFVFDKEPKGVLKNGSRKANGNKSDASPRHVRFSTSSPSSYPASPASCITPRLLKAREEFNAFLEAQSA</sequence>
<evidence type="ECO:0000256" key="1">
    <source>
        <dbReference type="SAM" id="MobiDB-lite"/>
    </source>
</evidence>
<dbReference type="EMBL" id="JARAOO010000005">
    <property type="protein sequence ID" value="KAJ7969380.1"/>
    <property type="molecule type" value="Genomic_DNA"/>
</dbReference>
<accession>A0AAD7M3M4</accession>
<dbReference type="GO" id="GO:0080183">
    <property type="term" value="P:response to photooxidative stress"/>
    <property type="evidence" value="ECO:0007669"/>
    <property type="project" value="InterPro"/>
</dbReference>
<dbReference type="Proteomes" id="UP001163823">
    <property type="component" value="Chromosome 5"/>
</dbReference>
<evidence type="ECO:0000313" key="3">
    <source>
        <dbReference type="Proteomes" id="UP001163823"/>
    </source>
</evidence>
<evidence type="ECO:0000313" key="2">
    <source>
        <dbReference type="EMBL" id="KAJ7969380.1"/>
    </source>
</evidence>
<dbReference type="AlphaFoldDB" id="A0AAD7M3M4"/>
<gene>
    <name evidence="2" type="ORF">O6P43_013354</name>
</gene>
<name>A0AAD7M3M4_QUISA</name>
<dbReference type="PANTHER" id="PTHR33672">
    <property type="entry name" value="YCF3-INTERACTING PROTEIN 1, CHLOROPLASTIC"/>
    <property type="match status" value="1"/>
</dbReference>
<feature type="region of interest" description="Disordered" evidence="1">
    <location>
        <begin position="318"/>
        <end position="351"/>
    </location>
</feature>
<feature type="compositionally biased region" description="Low complexity" evidence="1">
    <location>
        <begin position="339"/>
        <end position="351"/>
    </location>
</feature>
<dbReference type="PANTHER" id="PTHR33672:SF24">
    <property type="entry name" value="OS01G0798600 PROTEIN"/>
    <property type="match status" value="1"/>
</dbReference>
<dbReference type="GO" id="GO:0009535">
    <property type="term" value="C:chloroplast thylakoid membrane"/>
    <property type="evidence" value="ECO:0007669"/>
    <property type="project" value="InterPro"/>
</dbReference>